<proteinExistence type="inferred from homology"/>
<feature type="non-terminal residue" evidence="5">
    <location>
        <position position="180"/>
    </location>
</feature>
<dbReference type="RefSeq" id="WP_133170223.1">
    <property type="nucleotide sequence ID" value="NZ_PYZH01000124.1"/>
</dbReference>
<dbReference type="InterPro" id="IPR038729">
    <property type="entry name" value="Rad50/SbcC_AAA"/>
</dbReference>
<comment type="similarity">
    <text evidence="1">Belongs to the SMC family. SbcC subfamily.</text>
</comment>
<reference evidence="5 6" key="1">
    <citation type="journal article" date="2016" name="Front. Microbiol.">
        <title>Comprehensive Phylogenetic Analysis of Bovine Non-aureus Staphylococci Species Based on Whole-Genome Sequencing.</title>
        <authorList>
            <person name="Naushad S."/>
            <person name="Barkema H.W."/>
            <person name="Luby C."/>
            <person name="Condas L.A."/>
            <person name="Nobrega D.B."/>
            <person name="Carson D.A."/>
            <person name="De Buck J."/>
        </authorList>
    </citation>
    <scope>NUCLEOTIDE SEQUENCE [LARGE SCALE GENOMIC DNA]</scope>
    <source>
        <strain evidence="5 6">SNUC 4143</strain>
    </source>
</reference>
<feature type="domain" description="Rad50/SbcC-type AAA" evidence="4">
    <location>
        <begin position="5"/>
        <end position="178"/>
    </location>
</feature>
<protein>
    <recommendedName>
        <fullName evidence="3">Nuclease SbcCD subunit C</fullName>
    </recommendedName>
</protein>
<dbReference type="GO" id="GO:0006302">
    <property type="term" value="P:double-strand break repair"/>
    <property type="evidence" value="ECO:0007669"/>
    <property type="project" value="InterPro"/>
</dbReference>
<dbReference type="SUPFAM" id="SSF52540">
    <property type="entry name" value="P-loop containing nucleoside triphosphate hydrolases"/>
    <property type="match status" value="1"/>
</dbReference>
<name>A0A2T4KSJ4_9STAP</name>
<evidence type="ECO:0000256" key="3">
    <source>
        <dbReference type="ARBA" id="ARBA00013368"/>
    </source>
</evidence>
<organism evidence="5 6">
    <name type="scientific">Staphylococcus devriesei</name>
    <dbReference type="NCBI Taxonomy" id="586733"/>
    <lineage>
        <taxon>Bacteria</taxon>
        <taxon>Bacillati</taxon>
        <taxon>Bacillota</taxon>
        <taxon>Bacilli</taxon>
        <taxon>Bacillales</taxon>
        <taxon>Staphylococcaceae</taxon>
        <taxon>Staphylococcus</taxon>
    </lineage>
</organism>
<evidence type="ECO:0000313" key="6">
    <source>
        <dbReference type="Proteomes" id="UP000243350"/>
    </source>
</evidence>
<dbReference type="GO" id="GO:0016887">
    <property type="term" value="F:ATP hydrolysis activity"/>
    <property type="evidence" value="ECO:0007669"/>
    <property type="project" value="InterPro"/>
</dbReference>
<dbReference type="Proteomes" id="UP000243350">
    <property type="component" value="Unassembled WGS sequence"/>
</dbReference>
<dbReference type="Gene3D" id="3.40.50.300">
    <property type="entry name" value="P-loop containing nucleotide triphosphate hydrolases"/>
    <property type="match status" value="1"/>
</dbReference>
<accession>A0A2T4KSJ4</accession>
<gene>
    <name evidence="5" type="ORF">BUY48_11140</name>
</gene>
<dbReference type="PANTHER" id="PTHR32114">
    <property type="entry name" value="ABC TRANSPORTER ABCH.3"/>
    <property type="match status" value="1"/>
</dbReference>
<evidence type="ECO:0000256" key="2">
    <source>
        <dbReference type="ARBA" id="ARBA00011322"/>
    </source>
</evidence>
<dbReference type="InterPro" id="IPR027417">
    <property type="entry name" value="P-loop_NTPase"/>
</dbReference>
<sequence>MKPLKLTLSNFGPFLNETIDFQHIKDEHLFLISGKTGSGKTMLFDAIVYALFGKASTEGRNEGDLRSHFADGKSPMSVTYEFKLNDKDFKIVRQGSFIKEGNSSQTAGKLDVFEFNPQNNQYELKESKISTGNNFIKNLLGINAEQFRQLFILPQGEFKKFLVSNSSDKQSILRTLFNSI</sequence>
<dbReference type="Pfam" id="PF13476">
    <property type="entry name" value="AAA_23"/>
    <property type="match status" value="1"/>
</dbReference>
<evidence type="ECO:0000313" key="5">
    <source>
        <dbReference type="EMBL" id="PTF10486.1"/>
    </source>
</evidence>
<dbReference type="PANTHER" id="PTHR32114:SF2">
    <property type="entry name" value="ABC TRANSPORTER ABCH.3"/>
    <property type="match status" value="1"/>
</dbReference>
<evidence type="ECO:0000256" key="1">
    <source>
        <dbReference type="ARBA" id="ARBA00006930"/>
    </source>
</evidence>
<evidence type="ECO:0000259" key="4">
    <source>
        <dbReference type="Pfam" id="PF13476"/>
    </source>
</evidence>
<comment type="subunit">
    <text evidence="2">Heterodimer of SbcC and SbcD.</text>
</comment>
<dbReference type="EMBL" id="PYZH01000124">
    <property type="protein sequence ID" value="PTF10486.1"/>
    <property type="molecule type" value="Genomic_DNA"/>
</dbReference>
<dbReference type="AlphaFoldDB" id="A0A2T4KSJ4"/>
<comment type="caution">
    <text evidence="5">The sequence shown here is derived from an EMBL/GenBank/DDBJ whole genome shotgun (WGS) entry which is preliminary data.</text>
</comment>